<evidence type="ECO:0000256" key="10">
    <source>
        <dbReference type="SAM" id="MobiDB-lite"/>
    </source>
</evidence>
<sequence>MAGSVLNVPIRVVPSHRSSSFESSGKEGAHTTSQSMSEGRTKEEERDAYDPARAPTQLADTHASLSSSFVRPSLIDWLVVCAPSFPLDSKLELREMNACGDANKAGTSKFEDTDANDDFNYETEDDDCEENNFLSLPTTSKANDNATQSTLYEIISQDEITTQLNEELRRVAEIVDYSQSICRAMLQHFNWDSDKLLYSFADNGNMDKFFNSTKLLDPKQFVPAQPTDGDCGICFVPCSVVSLNCYDHYYCPDCWAGYIKSKLSERIVEISCVDTDCDIVANGDFILKIIGDDADMLKDYNKLLLNNYILTNPRLRWCPGAKCDSKVIKITNRASCISIKCNCGWEFCFKCGNEPHEPIVCHLLKVWLDECKQSFGEEESLRWMTTNSKPCPKCESPIEKNGGCNHMTCRNCNHEFCWLCMKNWHGHNTGTCNQFAQEAMTEKASKESKLQAQYHRYKHYYERYVSYEKSVQTGKELYGKFEEKSDNVLNQGETTTCLAYLKKAMDTLIASRRTLMYTYTFAFYMTDTNHAKIFMDNQEHLANYTETLGQYLEHDLTRCESLELKLEVINMSEHVSKHRERLLKHCHEGTEKGDWDFQNADKKRVVGY</sequence>
<evidence type="ECO:0000256" key="9">
    <source>
        <dbReference type="ARBA" id="ARBA00022833"/>
    </source>
</evidence>
<proteinExistence type="inferred from homology"/>
<dbReference type="EC" id="2.3.2.31" evidence="3"/>
<dbReference type="Gene3D" id="3.30.40.10">
    <property type="entry name" value="Zinc/RING finger domain, C3HC4 (zinc finger)"/>
    <property type="match status" value="1"/>
</dbReference>
<evidence type="ECO:0000256" key="7">
    <source>
        <dbReference type="ARBA" id="ARBA00022771"/>
    </source>
</evidence>
<dbReference type="GO" id="GO:0061630">
    <property type="term" value="F:ubiquitin protein ligase activity"/>
    <property type="evidence" value="ECO:0007669"/>
    <property type="project" value="UniProtKB-EC"/>
</dbReference>
<dbReference type="PROSITE" id="PS00518">
    <property type="entry name" value="ZF_RING_1"/>
    <property type="match status" value="1"/>
</dbReference>
<dbReference type="Pfam" id="PF19422">
    <property type="entry name" value="Ariadne"/>
    <property type="match status" value="1"/>
</dbReference>
<reference evidence="12" key="1">
    <citation type="submission" date="2022-01" db="EMBL/GenBank/DDBJ databases">
        <title>Genome Sequence Resource for Two Populations of Ditylenchus destructor, the Migratory Endoparasitic Phytonematode.</title>
        <authorList>
            <person name="Zhang H."/>
            <person name="Lin R."/>
            <person name="Xie B."/>
        </authorList>
    </citation>
    <scope>NUCLEOTIDE SEQUENCE</scope>
    <source>
        <strain evidence="12">BazhouSP</strain>
    </source>
</reference>
<keyword evidence="7" id="KW-0863">Zinc-finger</keyword>
<dbReference type="InterPro" id="IPR013083">
    <property type="entry name" value="Znf_RING/FYVE/PHD"/>
</dbReference>
<dbReference type="GO" id="GO:0008270">
    <property type="term" value="F:zinc ion binding"/>
    <property type="evidence" value="ECO:0007669"/>
    <property type="project" value="UniProtKB-KW"/>
</dbReference>
<evidence type="ECO:0000256" key="1">
    <source>
        <dbReference type="ARBA" id="ARBA00001798"/>
    </source>
</evidence>
<dbReference type="Pfam" id="PF21235">
    <property type="entry name" value="UBA_ARI1"/>
    <property type="match status" value="1"/>
</dbReference>
<evidence type="ECO:0000256" key="8">
    <source>
        <dbReference type="ARBA" id="ARBA00022786"/>
    </source>
</evidence>
<evidence type="ECO:0000256" key="6">
    <source>
        <dbReference type="ARBA" id="ARBA00022737"/>
    </source>
</evidence>
<dbReference type="InterPro" id="IPR045840">
    <property type="entry name" value="Ariadne"/>
</dbReference>
<evidence type="ECO:0000256" key="3">
    <source>
        <dbReference type="ARBA" id="ARBA00012251"/>
    </source>
</evidence>
<dbReference type="Gene3D" id="1.20.120.1750">
    <property type="match status" value="1"/>
</dbReference>
<dbReference type="SMART" id="SM00647">
    <property type="entry name" value="IBR"/>
    <property type="match status" value="2"/>
</dbReference>
<evidence type="ECO:0000313" key="12">
    <source>
        <dbReference type="EMBL" id="KAI1710151.1"/>
    </source>
</evidence>
<dbReference type="InterPro" id="IPR044066">
    <property type="entry name" value="TRIAD_supradom"/>
</dbReference>
<feature type="domain" description="RING-type" evidence="11">
    <location>
        <begin position="227"/>
        <end position="436"/>
    </location>
</feature>
<dbReference type="EMBL" id="JAKKPZ010000027">
    <property type="protein sequence ID" value="KAI1710151.1"/>
    <property type="molecule type" value="Genomic_DNA"/>
</dbReference>
<evidence type="ECO:0000256" key="5">
    <source>
        <dbReference type="ARBA" id="ARBA00022723"/>
    </source>
</evidence>
<comment type="similarity">
    <text evidence="2">Belongs to the RBR family. Ariadne subfamily.</text>
</comment>
<dbReference type="PROSITE" id="PS51873">
    <property type="entry name" value="TRIAD"/>
    <property type="match status" value="1"/>
</dbReference>
<dbReference type="FunFam" id="1.20.120.1750:FF:000002">
    <property type="entry name" value="RBR-type E3 ubiquitin transferase"/>
    <property type="match status" value="1"/>
</dbReference>
<dbReference type="InterPro" id="IPR031127">
    <property type="entry name" value="E3_UB_ligase_RBR"/>
</dbReference>
<comment type="catalytic activity">
    <reaction evidence="1">
        <text>[E2 ubiquitin-conjugating enzyme]-S-ubiquitinyl-L-cysteine + [acceptor protein]-L-lysine = [E2 ubiquitin-conjugating enzyme]-L-cysteine + [acceptor protein]-N(6)-ubiquitinyl-L-lysine.</text>
        <dbReference type="EC" id="2.3.2.31"/>
    </reaction>
</comment>
<feature type="region of interest" description="Disordered" evidence="10">
    <location>
        <begin position="15"/>
        <end position="50"/>
    </location>
</feature>
<evidence type="ECO:0000256" key="4">
    <source>
        <dbReference type="ARBA" id="ARBA00022679"/>
    </source>
</evidence>
<dbReference type="InterPro" id="IPR002867">
    <property type="entry name" value="IBR_dom"/>
</dbReference>
<dbReference type="Pfam" id="PF01485">
    <property type="entry name" value="IBR"/>
    <property type="match status" value="1"/>
</dbReference>
<dbReference type="InterPro" id="IPR048962">
    <property type="entry name" value="ARIH1-like_UBL"/>
</dbReference>
<name>A0AAD4N0B6_9BILA</name>
<feature type="compositionally biased region" description="Basic and acidic residues" evidence="10">
    <location>
        <begin position="39"/>
        <end position="50"/>
    </location>
</feature>
<evidence type="ECO:0000256" key="2">
    <source>
        <dbReference type="ARBA" id="ARBA00005884"/>
    </source>
</evidence>
<dbReference type="GO" id="GO:0016567">
    <property type="term" value="P:protein ubiquitination"/>
    <property type="evidence" value="ECO:0007669"/>
    <property type="project" value="InterPro"/>
</dbReference>
<dbReference type="PANTHER" id="PTHR11685">
    <property type="entry name" value="RBR FAMILY RING FINGER AND IBR DOMAIN-CONTAINING"/>
    <property type="match status" value="1"/>
</dbReference>
<keyword evidence="5" id="KW-0479">Metal-binding</keyword>
<keyword evidence="4" id="KW-0808">Transferase</keyword>
<keyword evidence="9" id="KW-0862">Zinc</keyword>
<keyword evidence="6" id="KW-0677">Repeat</keyword>
<protein>
    <recommendedName>
        <fullName evidence="3">RBR-type E3 ubiquitin transferase</fullName>
        <ecNumber evidence="3">2.3.2.31</ecNumber>
    </recommendedName>
</protein>
<comment type="caution">
    <text evidence="12">The sequence shown here is derived from an EMBL/GenBank/DDBJ whole genome shotgun (WGS) entry which is preliminary data.</text>
</comment>
<dbReference type="SUPFAM" id="SSF57850">
    <property type="entry name" value="RING/U-box"/>
    <property type="match status" value="3"/>
</dbReference>
<evidence type="ECO:0000313" key="13">
    <source>
        <dbReference type="Proteomes" id="UP001201812"/>
    </source>
</evidence>
<organism evidence="12 13">
    <name type="scientific">Ditylenchus destructor</name>
    <dbReference type="NCBI Taxonomy" id="166010"/>
    <lineage>
        <taxon>Eukaryota</taxon>
        <taxon>Metazoa</taxon>
        <taxon>Ecdysozoa</taxon>
        <taxon>Nematoda</taxon>
        <taxon>Chromadorea</taxon>
        <taxon>Rhabditida</taxon>
        <taxon>Tylenchina</taxon>
        <taxon>Tylenchomorpha</taxon>
        <taxon>Sphaerularioidea</taxon>
        <taxon>Anguinidae</taxon>
        <taxon>Anguininae</taxon>
        <taxon>Ditylenchus</taxon>
    </lineage>
</organism>
<dbReference type="Pfam" id="PF22191">
    <property type="entry name" value="IBR_1"/>
    <property type="match status" value="1"/>
</dbReference>
<evidence type="ECO:0000259" key="11">
    <source>
        <dbReference type="PROSITE" id="PS51873"/>
    </source>
</evidence>
<dbReference type="Proteomes" id="UP001201812">
    <property type="component" value="Unassembled WGS sequence"/>
</dbReference>
<keyword evidence="8" id="KW-0833">Ubl conjugation pathway</keyword>
<dbReference type="InterPro" id="IPR017907">
    <property type="entry name" value="Znf_RING_CS"/>
</dbReference>
<gene>
    <name evidence="12" type="ORF">DdX_10825</name>
</gene>
<keyword evidence="13" id="KW-1185">Reference proteome</keyword>
<accession>A0AAD4N0B6</accession>
<dbReference type="AlphaFoldDB" id="A0AAD4N0B6"/>